<evidence type="ECO:0000256" key="1">
    <source>
        <dbReference type="SAM" id="MobiDB-lite"/>
    </source>
</evidence>
<dbReference type="NCBIfam" id="NF041195">
    <property type="entry name" value="ScbA_BarX_GamBu"/>
    <property type="match status" value="1"/>
</dbReference>
<proteinExistence type="predicted"/>
<dbReference type="RefSeq" id="WP_399150113.1">
    <property type="nucleotide sequence ID" value="NZ_CP147982.1"/>
</dbReference>
<protein>
    <submittedName>
        <fullName evidence="3">ScbA/BarX family gamma-butyrolactone biosynthesis protein</fullName>
    </submittedName>
</protein>
<dbReference type="Pfam" id="PF03756">
    <property type="entry name" value="AfsA"/>
    <property type="match status" value="2"/>
</dbReference>
<dbReference type="InterPro" id="IPR005509">
    <property type="entry name" value="AfsA_hotdog_dom"/>
</dbReference>
<name>A0ABZ2QXE5_9ACTN</name>
<feature type="region of interest" description="Disordered" evidence="1">
    <location>
        <begin position="34"/>
        <end position="56"/>
    </location>
</feature>
<evidence type="ECO:0000313" key="3">
    <source>
        <dbReference type="EMBL" id="WXK79929.1"/>
    </source>
</evidence>
<dbReference type="EMBL" id="CP147982">
    <property type="protein sequence ID" value="WXK79929.1"/>
    <property type="molecule type" value="Genomic_DNA"/>
</dbReference>
<sequence length="357" mass="38491">MLKKTADPVYFISVNFCQMGRTQGDLMAEAAARIDTPQHDRRSPLRSGDSSGALSAAPSGNLQEYAHLKNSDRVFVTGWNSRGSGEFSLTAQWPAVRGGRPCDPRVLAQTIRQSGLVITHAEYGVPLSHQMLLHDFNFTVNPEFRLPQNRPTDLDIDVTVSGTGPGGRVGSALEMKLHIRQGRTTVAHADFECAWSSPAAYRRLRGDHLGVGWGSWTLPAPVAPELVGRSSAADVVLAASDRPRRWQLRNDTGNTLLFDHPVDHVPGLALLEAAYQAAHATIAPAGFDPAVITSSFARYVEFDEPCWIETELLPRSEAGPLAVQVTGVQGGRNVFRAGLSGTPLPGAVQPEQAPEGH</sequence>
<gene>
    <name evidence="3" type="ORF">WAB15_30205</name>
</gene>
<evidence type="ECO:0000259" key="2">
    <source>
        <dbReference type="Pfam" id="PF03756"/>
    </source>
</evidence>
<dbReference type="Proteomes" id="UP001626628">
    <property type="component" value="Chromosome"/>
</dbReference>
<reference evidence="3 4" key="1">
    <citation type="submission" date="2024-03" db="EMBL/GenBank/DDBJ databases">
        <title>The complete genome of Streptomyces sirii sp.nov.</title>
        <authorList>
            <person name="Zakalyukina Y.V."/>
            <person name="Belik A.R."/>
            <person name="Biryukov M.V."/>
            <person name="Baturina O.A."/>
            <person name="Kabilov M.R."/>
        </authorList>
    </citation>
    <scope>NUCLEOTIDE SEQUENCE [LARGE SCALE GENOMIC DNA]</scope>
    <source>
        <strain evidence="3 4">BP-8</strain>
    </source>
</reference>
<organism evidence="3 4">
    <name type="scientific">Streptomyces sirii</name>
    <dbReference type="NCBI Taxonomy" id="3127701"/>
    <lineage>
        <taxon>Bacteria</taxon>
        <taxon>Bacillati</taxon>
        <taxon>Actinomycetota</taxon>
        <taxon>Actinomycetes</taxon>
        <taxon>Kitasatosporales</taxon>
        <taxon>Streptomycetaceae</taxon>
        <taxon>Streptomyces</taxon>
    </lineage>
</organism>
<feature type="domain" description="A-factor biosynthesis hotdog" evidence="2">
    <location>
        <begin position="226"/>
        <end position="334"/>
    </location>
</feature>
<dbReference type="InterPro" id="IPR047757">
    <property type="entry name" value="AfsA-like"/>
</dbReference>
<accession>A0ABZ2QXE5</accession>
<keyword evidence="4" id="KW-1185">Reference proteome</keyword>
<feature type="domain" description="A-factor biosynthesis hotdog" evidence="2">
    <location>
        <begin position="67"/>
        <end position="193"/>
    </location>
</feature>
<evidence type="ECO:0000313" key="4">
    <source>
        <dbReference type="Proteomes" id="UP001626628"/>
    </source>
</evidence>